<dbReference type="InterPro" id="IPR001965">
    <property type="entry name" value="Znf_PHD"/>
</dbReference>
<dbReference type="Proteomes" id="UP001152799">
    <property type="component" value="Chromosome 10"/>
</dbReference>
<evidence type="ECO:0000313" key="8">
    <source>
        <dbReference type="EMBL" id="CAG9761287.1"/>
    </source>
</evidence>
<keyword evidence="2 4" id="KW-0863">Zinc-finger</keyword>
<protein>
    <recommendedName>
        <fullName evidence="7">PHD-type domain-containing protein</fullName>
    </recommendedName>
</protein>
<dbReference type="GO" id="GO:0008270">
    <property type="term" value="F:zinc ion binding"/>
    <property type="evidence" value="ECO:0007669"/>
    <property type="project" value="UniProtKB-KW"/>
</dbReference>
<evidence type="ECO:0000256" key="5">
    <source>
        <dbReference type="SAM" id="Coils"/>
    </source>
</evidence>
<evidence type="ECO:0000256" key="4">
    <source>
        <dbReference type="PROSITE-ProRule" id="PRU00146"/>
    </source>
</evidence>
<dbReference type="PROSITE" id="PS01359">
    <property type="entry name" value="ZF_PHD_1"/>
    <property type="match status" value="1"/>
</dbReference>
<evidence type="ECO:0000256" key="6">
    <source>
        <dbReference type="SAM" id="MobiDB-lite"/>
    </source>
</evidence>
<evidence type="ECO:0000256" key="3">
    <source>
        <dbReference type="ARBA" id="ARBA00022833"/>
    </source>
</evidence>
<dbReference type="InterPro" id="IPR011011">
    <property type="entry name" value="Znf_FYVE_PHD"/>
</dbReference>
<sequence length="302" mass="33849">MVLTSKLCNLCKTNIGKKFKLQCGVCKSYFHLQCGNVTEVDARIMQAEKTPWSCKNCSPTQTSSSSRRSLGFSQNAPPAEDPELKSLIKELQLELREIRKSMDFLNEMYEEEKKRSNVLVDMVNEISKENNVLKQEVNQLKTILNVREQDNIKNNICVSGLIASEDDKDSTATNLSKLFNALNAPVSEAVLSNLNYLNTKNSGIKVIVTLPTTELKKLILEARAKKGKLTLRNCGLGEASTPIFISEDLTKQTYALFKRAKLLKEHGYKYIWYRNGNVLARKDDGQPVVAIKNEAVLDGLLG</sequence>
<keyword evidence="3" id="KW-0862">Zinc</keyword>
<dbReference type="PROSITE" id="PS50016">
    <property type="entry name" value="ZF_PHD_2"/>
    <property type="match status" value="1"/>
</dbReference>
<proteinExistence type="predicted"/>
<dbReference type="AlphaFoldDB" id="A0A9N9QKG3"/>
<evidence type="ECO:0000313" key="9">
    <source>
        <dbReference type="Proteomes" id="UP001152799"/>
    </source>
</evidence>
<dbReference type="SMART" id="SM00249">
    <property type="entry name" value="PHD"/>
    <property type="match status" value="1"/>
</dbReference>
<evidence type="ECO:0000256" key="2">
    <source>
        <dbReference type="ARBA" id="ARBA00022771"/>
    </source>
</evidence>
<dbReference type="Pfam" id="PF25298">
    <property type="entry name" value="Baculo_FP_2nd"/>
    <property type="match status" value="1"/>
</dbReference>
<dbReference type="EMBL" id="OU892286">
    <property type="protein sequence ID" value="CAG9761287.1"/>
    <property type="molecule type" value="Genomic_DNA"/>
</dbReference>
<name>A0A9N9QKG3_9CUCU</name>
<dbReference type="SUPFAM" id="SSF57903">
    <property type="entry name" value="FYVE/PHD zinc finger"/>
    <property type="match status" value="1"/>
</dbReference>
<accession>A0A9N9QKG3</accession>
<dbReference type="Gene3D" id="2.60.120.650">
    <property type="entry name" value="Cupin"/>
    <property type="match status" value="1"/>
</dbReference>
<dbReference type="InterPro" id="IPR057251">
    <property type="entry name" value="FP_C"/>
</dbReference>
<dbReference type="InterPro" id="IPR019786">
    <property type="entry name" value="Zinc_finger_PHD-type_CS"/>
</dbReference>
<feature type="coiled-coil region" evidence="5">
    <location>
        <begin position="88"/>
        <end position="143"/>
    </location>
</feature>
<gene>
    <name evidence="8" type="ORF">CEUTPL_LOCUS1992</name>
</gene>
<organism evidence="8 9">
    <name type="scientific">Ceutorhynchus assimilis</name>
    <name type="common">cabbage seed weevil</name>
    <dbReference type="NCBI Taxonomy" id="467358"/>
    <lineage>
        <taxon>Eukaryota</taxon>
        <taxon>Metazoa</taxon>
        <taxon>Ecdysozoa</taxon>
        <taxon>Arthropoda</taxon>
        <taxon>Hexapoda</taxon>
        <taxon>Insecta</taxon>
        <taxon>Pterygota</taxon>
        <taxon>Neoptera</taxon>
        <taxon>Endopterygota</taxon>
        <taxon>Coleoptera</taxon>
        <taxon>Polyphaga</taxon>
        <taxon>Cucujiformia</taxon>
        <taxon>Curculionidae</taxon>
        <taxon>Ceutorhynchinae</taxon>
        <taxon>Ceutorhynchus</taxon>
    </lineage>
</organism>
<dbReference type="InterPro" id="IPR019787">
    <property type="entry name" value="Znf_PHD-finger"/>
</dbReference>
<keyword evidence="5" id="KW-0175">Coiled coil</keyword>
<dbReference type="Pfam" id="PF00628">
    <property type="entry name" value="PHD"/>
    <property type="match status" value="1"/>
</dbReference>
<reference evidence="8" key="1">
    <citation type="submission" date="2022-01" db="EMBL/GenBank/DDBJ databases">
        <authorList>
            <person name="King R."/>
        </authorList>
    </citation>
    <scope>NUCLEOTIDE SEQUENCE</scope>
</reference>
<evidence type="ECO:0000256" key="1">
    <source>
        <dbReference type="ARBA" id="ARBA00022723"/>
    </source>
</evidence>
<keyword evidence="1" id="KW-0479">Metal-binding</keyword>
<feature type="region of interest" description="Disordered" evidence="6">
    <location>
        <begin position="58"/>
        <end position="81"/>
    </location>
</feature>
<evidence type="ECO:0000259" key="7">
    <source>
        <dbReference type="PROSITE" id="PS50016"/>
    </source>
</evidence>
<feature type="domain" description="PHD-type" evidence="7">
    <location>
        <begin position="5"/>
        <end position="60"/>
    </location>
</feature>
<keyword evidence="9" id="KW-1185">Reference proteome</keyword>
<dbReference type="OrthoDB" id="6762284at2759"/>